<dbReference type="SUPFAM" id="SSF53807">
    <property type="entry name" value="Helical backbone' metal receptor"/>
    <property type="match status" value="1"/>
</dbReference>
<evidence type="ECO:0000259" key="1">
    <source>
        <dbReference type="Pfam" id="PF00148"/>
    </source>
</evidence>
<dbReference type="PANTHER" id="PTHR42956:SF1">
    <property type="entry name" value="NITROGENASE IRON-MOLYBDENUM COFACTOR BIOSYNTHESIS PROTEIN NIFE"/>
    <property type="match status" value="1"/>
</dbReference>
<dbReference type="AlphaFoldDB" id="A0A1G5DJ81"/>
<evidence type="ECO:0000313" key="3">
    <source>
        <dbReference type="Proteomes" id="UP000183047"/>
    </source>
</evidence>
<dbReference type="RefSeq" id="WP_074462180.1">
    <property type="nucleotide sequence ID" value="NZ_FMUR01000008.1"/>
</dbReference>
<protein>
    <submittedName>
        <fullName evidence="2">Nitrogenase molybdenum-iron protein beta chain</fullName>
    </submittedName>
</protein>
<accession>A0A1G5DJ81</accession>
<dbReference type="Pfam" id="PF00148">
    <property type="entry name" value="Oxidored_nitro"/>
    <property type="match status" value="1"/>
</dbReference>
<dbReference type="Proteomes" id="UP000183047">
    <property type="component" value="Unassembled WGS sequence"/>
</dbReference>
<sequence>MSHIMENPKGGCVLAGINAVLGAINRVCPILHSGPGCCMQTTAADQGQSGHKHSCFVSGVSIPSSNMLEKEVVFGGVNKLRTTIQGSIDIMDADAFFVLTGCTAGIIGDDIESVTSKFREEGHEVYAIDTPGFAGDSNLGYEVIWNTFIDKVIEKDVPKDDKLVNIFGIVPYHDPFWSGTLEEIDRILSKLGLKVNTFFTKHQGIEDIKKSSGAALNIIVNPWLFNGPAKKYEEKFGVPSIRIPGLFVGATDTTNFIRAVQKALNLDEKLVEDVIEAEEDYVYSYLGQSIGVVSWKRFAVVADANSAVGYTRYLANDYSFTPVLVIVSEPIFRQEDKDRIEKEIRDLEYAKPPKVLFLTDQYEINKAIREEEKEITLLVGSSNEREIALEKEIQFILGAFPINERLIFNRTYAGYRGSLTFTEDIYDNN</sequence>
<dbReference type="InterPro" id="IPR049939">
    <property type="entry name" value="NifE-like"/>
</dbReference>
<reference evidence="3" key="1">
    <citation type="submission" date="2016-10" db="EMBL/GenBank/DDBJ databases">
        <authorList>
            <person name="Varghese N."/>
            <person name="Submissions S."/>
        </authorList>
    </citation>
    <scope>NUCLEOTIDE SEQUENCE [LARGE SCALE GENOMIC DNA]</scope>
    <source>
        <strain evidence="3">XBD2006</strain>
    </source>
</reference>
<keyword evidence="3" id="KW-1185">Reference proteome</keyword>
<evidence type="ECO:0000313" key="2">
    <source>
        <dbReference type="EMBL" id="SCY14478.1"/>
    </source>
</evidence>
<dbReference type="Gene3D" id="3.40.50.1980">
    <property type="entry name" value="Nitrogenase molybdenum iron protein domain"/>
    <property type="match status" value="3"/>
</dbReference>
<proteinExistence type="predicted"/>
<dbReference type="OrthoDB" id="9802175at2"/>
<dbReference type="GO" id="GO:0016491">
    <property type="term" value="F:oxidoreductase activity"/>
    <property type="evidence" value="ECO:0007669"/>
    <property type="project" value="InterPro"/>
</dbReference>
<dbReference type="EMBL" id="FMUR01000008">
    <property type="protein sequence ID" value="SCY14478.1"/>
    <property type="molecule type" value="Genomic_DNA"/>
</dbReference>
<dbReference type="PANTHER" id="PTHR42956">
    <property type="entry name" value="NITROGENASE IRON-MOLYBDENUM COFACTOR BIOSYNTHESIS PROTEIN NIFE"/>
    <property type="match status" value="1"/>
</dbReference>
<organism evidence="2 3">
    <name type="scientific">Butyrivibrio hungatei</name>
    <dbReference type="NCBI Taxonomy" id="185008"/>
    <lineage>
        <taxon>Bacteria</taxon>
        <taxon>Bacillati</taxon>
        <taxon>Bacillota</taxon>
        <taxon>Clostridia</taxon>
        <taxon>Lachnospirales</taxon>
        <taxon>Lachnospiraceae</taxon>
        <taxon>Butyrivibrio</taxon>
    </lineage>
</organism>
<feature type="domain" description="Nitrogenase/oxidoreductase component 1" evidence="1">
    <location>
        <begin position="12"/>
        <end position="426"/>
    </location>
</feature>
<dbReference type="InterPro" id="IPR000510">
    <property type="entry name" value="Nase/OxRdtase_comp1"/>
</dbReference>
<name>A0A1G5DJ81_9FIRM</name>
<gene>
    <name evidence="2" type="ORF">SAMN02910451_01546</name>
</gene>